<evidence type="ECO:0000313" key="1">
    <source>
        <dbReference type="EMBL" id="PWI57409.1"/>
    </source>
</evidence>
<evidence type="ECO:0000313" key="2">
    <source>
        <dbReference type="Proteomes" id="UP000245380"/>
    </source>
</evidence>
<dbReference type="Proteomes" id="UP000245380">
    <property type="component" value="Unassembled WGS sequence"/>
</dbReference>
<dbReference type="OrthoDB" id="5791435at2"/>
<gene>
    <name evidence="1" type="ORF">BM613_08775</name>
</gene>
<dbReference type="InterPro" id="IPR011661">
    <property type="entry name" value="S_Oase_red"/>
</dbReference>
<dbReference type="Pfam" id="PF07682">
    <property type="entry name" value="SOR"/>
    <property type="match status" value="1"/>
</dbReference>
<dbReference type="Gene3D" id="3.30.70.100">
    <property type="match status" value="1"/>
</dbReference>
<proteinExistence type="predicted"/>
<name>A0A2U3D831_SULT2</name>
<dbReference type="InterPro" id="IPR011008">
    <property type="entry name" value="Dimeric_a/b-barrel"/>
</dbReference>
<protein>
    <submittedName>
        <fullName evidence="1">Sulfur oxidation protein</fullName>
    </submittedName>
</protein>
<dbReference type="RefSeq" id="WP_109430815.1">
    <property type="nucleotide sequence ID" value="NZ_MPDK01000013.1"/>
</dbReference>
<accession>A0A2U3D831</accession>
<dbReference type="SUPFAM" id="SSF54909">
    <property type="entry name" value="Dimeric alpha+beta barrel"/>
    <property type="match status" value="1"/>
</dbReference>
<dbReference type="NCBIfam" id="NF047630">
    <property type="entry name" value="SulOxRed"/>
    <property type="match status" value="1"/>
</dbReference>
<sequence length="319" mass="35318">MPNPYIAISKAKVVNAPESFAAFESVGPKVCMVTANHNGFLGFQNHVQVGVFPMGGRFGGAKMDMHHELNPIGIAQYTMWKRWEDHEEMHMEQFDSIFRLCSRCLGMVVEGPWEDVYEIVAHDMPENVGMTDVPAVLGASFMAGEEMPPVSLPYGQRVIAAGEHAVIPGKEEEFEQAVGQVMKQFKKAPGFLGYMIMRQIGASAVGSFQLEPDGIHQALQTLGDNPPSSRAGNFQLMQAEKKPTAYIVHMEWADMKSAMFGISRVVVNHKVKAIHDKALATLVQGPYITLWNPLMEDTSWREYLNDDGTVKASESVSEN</sequence>
<dbReference type="EMBL" id="MPDK01000013">
    <property type="protein sequence ID" value="PWI57409.1"/>
    <property type="molecule type" value="Genomic_DNA"/>
</dbReference>
<organism evidence="1 2">
    <name type="scientific">Sulfoacidibacillus thermotolerans</name>
    <name type="common">Acidibacillus sulfuroxidans</name>
    <dbReference type="NCBI Taxonomy" id="1765684"/>
    <lineage>
        <taxon>Bacteria</taxon>
        <taxon>Bacillati</taxon>
        <taxon>Bacillota</taxon>
        <taxon>Bacilli</taxon>
        <taxon>Bacillales</taxon>
        <taxon>Alicyclobacillaceae</taxon>
        <taxon>Sulfoacidibacillus</taxon>
    </lineage>
</organism>
<keyword evidence="2" id="KW-1185">Reference proteome</keyword>
<comment type="caution">
    <text evidence="1">The sequence shown here is derived from an EMBL/GenBank/DDBJ whole genome shotgun (WGS) entry which is preliminary data.</text>
</comment>
<dbReference type="AlphaFoldDB" id="A0A2U3D831"/>
<reference evidence="1 2" key="1">
    <citation type="submission" date="2016-11" db="EMBL/GenBank/DDBJ databases">
        <title>Comparative genomics of Acidibacillus ferroxidans species.</title>
        <authorList>
            <person name="Oliveira G."/>
            <person name="Nunes G."/>
            <person name="Oliveira R."/>
            <person name="Araujo F."/>
            <person name="Salim A."/>
            <person name="Scholte L."/>
            <person name="Morais D."/>
            <person name="Nancucheo I."/>
            <person name="Johnson D.B."/>
            <person name="Grail B."/>
            <person name="Bittencourt J."/>
            <person name="Valadares R."/>
        </authorList>
    </citation>
    <scope>NUCLEOTIDE SEQUENCE [LARGE SCALE GENOMIC DNA]</scope>
    <source>
        <strain evidence="1 2">Y002</strain>
    </source>
</reference>